<evidence type="ECO:0000313" key="3">
    <source>
        <dbReference type="Proteomes" id="UP001152561"/>
    </source>
</evidence>
<evidence type="ECO:0000256" key="1">
    <source>
        <dbReference type="SAM" id="SignalP"/>
    </source>
</evidence>
<keyword evidence="3" id="KW-1185">Reference proteome</keyword>
<evidence type="ECO:0000313" key="2">
    <source>
        <dbReference type="EMBL" id="KAJ8563308.1"/>
    </source>
</evidence>
<keyword evidence="1" id="KW-0732">Signal</keyword>
<organism evidence="2 3">
    <name type="scientific">Anisodus acutangulus</name>
    <dbReference type="NCBI Taxonomy" id="402998"/>
    <lineage>
        <taxon>Eukaryota</taxon>
        <taxon>Viridiplantae</taxon>
        <taxon>Streptophyta</taxon>
        <taxon>Embryophyta</taxon>
        <taxon>Tracheophyta</taxon>
        <taxon>Spermatophyta</taxon>
        <taxon>Magnoliopsida</taxon>
        <taxon>eudicotyledons</taxon>
        <taxon>Gunneridae</taxon>
        <taxon>Pentapetalae</taxon>
        <taxon>asterids</taxon>
        <taxon>lamiids</taxon>
        <taxon>Solanales</taxon>
        <taxon>Solanaceae</taxon>
        <taxon>Solanoideae</taxon>
        <taxon>Hyoscyameae</taxon>
        <taxon>Anisodus</taxon>
    </lineage>
</organism>
<accession>A0A9Q1MLZ1</accession>
<dbReference type="Proteomes" id="UP001152561">
    <property type="component" value="Unassembled WGS sequence"/>
</dbReference>
<reference evidence="3" key="1">
    <citation type="journal article" date="2023" name="Proc. Natl. Acad. Sci. U.S.A.">
        <title>Genomic and structural basis for evolution of tropane alkaloid biosynthesis.</title>
        <authorList>
            <person name="Wanga Y.-J."/>
            <person name="Taina T."/>
            <person name="Yua J.-Y."/>
            <person name="Lia J."/>
            <person name="Xua B."/>
            <person name="Chenc J."/>
            <person name="D'Auriad J.C."/>
            <person name="Huanga J.-P."/>
            <person name="Huanga S.-X."/>
        </authorList>
    </citation>
    <scope>NUCLEOTIDE SEQUENCE [LARGE SCALE GENOMIC DNA]</scope>
    <source>
        <strain evidence="3">cv. KIB-2019</strain>
    </source>
</reference>
<dbReference type="PANTHER" id="PTHR32010">
    <property type="entry name" value="PHOTOSYSTEM II STABILITY/ASSEMBLY FACTOR HCF136, CHLOROPLASTIC"/>
    <property type="match status" value="1"/>
</dbReference>
<comment type="caution">
    <text evidence="2">The sequence shown here is derived from an EMBL/GenBank/DDBJ whole genome shotgun (WGS) entry which is preliminary data.</text>
</comment>
<name>A0A9Q1MLZ1_9SOLA</name>
<gene>
    <name evidence="2" type="ORF">K7X08_031760</name>
</gene>
<dbReference type="OrthoDB" id="1920576at2759"/>
<dbReference type="PANTHER" id="PTHR32010:SF18">
    <property type="entry name" value="DUF789 FAMILY PROTEIN"/>
    <property type="match status" value="1"/>
</dbReference>
<protein>
    <submittedName>
        <fullName evidence="2">Uncharacterized protein</fullName>
    </submittedName>
</protein>
<dbReference type="Pfam" id="PF05623">
    <property type="entry name" value="DUF789"/>
    <property type="match status" value="1"/>
</dbReference>
<feature type="signal peptide" evidence="1">
    <location>
        <begin position="1"/>
        <end position="19"/>
    </location>
</feature>
<feature type="chain" id="PRO_5040175563" evidence="1">
    <location>
        <begin position="20"/>
        <end position="103"/>
    </location>
</feature>
<dbReference type="AlphaFoldDB" id="A0A9Q1MLZ1"/>
<sequence length="103" mass="11575">MRFLGLLQLLYSRIQELVAGDGRSSYGDPSILQSACLPDLHPRSWFSVAWYPIYRIPNGNFRAAILTYHSLGHYVHRGQAFDARSDACVVSPVVGLQSYNAQF</sequence>
<dbReference type="InterPro" id="IPR008507">
    <property type="entry name" value="DUF789"/>
</dbReference>
<proteinExistence type="predicted"/>
<dbReference type="EMBL" id="JAJAGQ010000005">
    <property type="protein sequence ID" value="KAJ8563308.1"/>
    <property type="molecule type" value="Genomic_DNA"/>
</dbReference>